<dbReference type="Pfam" id="PF00582">
    <property type="entry name" value="Usp"/>
    <property type="match status" value="1"/>
</dbReference>
<evidence type="ECO:0000313" key="2">
    <source>
        <dbReference type="EMBL" id="MEK0172759.1"/>
    </source>
</evidence>
<accession>A0ABU8YDX3</accession>
<dbReference type="RefSeq" id="WP_228506158.1">
    <property type="nucleotide sequence ID" value="NZ_JBBKAP010000023.1"/>
</dbReference>
<dbReference type="Proteomes" id="UP001370299">
    <property type="component" value="Unassembled WGS sequence"/>
</dbReference>
<dbReference type="CDD" id="cd00293">
    <property type="entry name" value="USP-like"/>
    <property type="match status" value="1"/>
</dbReference>
<reference evidence="2 3" key="1">
    <citation type="submission" date="2024-03" db="EMBL/GenBank/DDBJ databases">
        <title>Whole genomes of four grape xylem sap localized bacterial endophytes.</title>
        <authorList>
            <person name="Kumar G."/>
            <person name="Savka M.A."/>
        </authorList>
    </citation>
    <scope>NUCLEOTIDE SEQUENCE [LARGE SCALE GENOMIC DNA]</scope>
    <source>
        <strain evidence="2 3">RIT_GXS8</strain>
    </source>
</reference>
<dbReference type="SUPFAM" id="SSF52402">
    <property type="entry name" value="Adenine nucleotide alpha hydrolases-like"/>
    <property type="match status" value="1"/>
</dbReference>
<dbReference type="InterPro" id="IPR014729">
    <property type="entry name" value="Rossmann-like_a/b/a_fold"/>
</dbReference>
<dbReference type="InterPro" id="IPR006016">
    <property type="entry name" value="UspA"/>
</dbReference>
<name>A0ABU8YDX3_9MICO</name>
<gene>
    <name evidence="2" type="ORF">WMN62_14890</name>
</gene>
<evidence type="ECO:0000313" key="3">
    <source>
        <dbReference type="Proteomes" id="UP001370299"/>
    </source>
</evidence>
<sequence>MPDPTSTVVDNSPYLSWSRFCAPEVGSVMTAPIGSGPVVVGVLPGLAPGVIEVASSIARRFGTTLVCVSVDASLFDAGTRSDGSVMVEPIDPDTADTTPQGLSDSDKAAVRAAATTYGVDVTFVPGVGDPSRALSQVAEDRDAAMLVVGARTGAGRIAEFFTGSVAVRLTHQQHRSVLVVPVDPVGFDAPLPWDTP</sequence>
<feature type="domain" description="UspA" evidence="1">
    <location>
        <begin position="38"/>
        <end position="181"/>
    </location>
</feature>
<keyword evidence="3" id="KW-1185">Reference proteome</keyword>
<comment type="caution">
    <text evidence="2">The sequence shown here is derived from an EMBL/GenBank/DDBJ whole genome shotgun (WGS) entry which is preliminary data.</text>
</comment>
<protein>
    <submittedName>
        <fullName evidence="2">Universal stress protein</fullName>
    </submittedName>
</protein>
<proteinExistence type="predicted"/>
<organism evidence="2 3">
    <name type="scientific">Curtobacterium citreum</name>
    <dbReference type="NCBI Taxonomy" id="2036"/>
    <lineage>
        <taxon>Bacteria</taxon>
        <taxon>Bacillati</taxon>
        <taxon>Actinomycetota</taxon>
        <taxon>Actinomycetes</taxon>
        <taxon>Micrococcales</taxon>
        <taxon>Microbacteriaceae</taxon>
        <taxon>Curtobacterium</taxon>
    </lineage>
</organism>
<evidence type="ECO:0000259" key="1">
    <source>
        <dbReference type="Pfam" id="PF00582"/>
    </source>
</evidence>
<dbReference type="Gene3D" id="3.40.50.620">
    <property type="entry name" value="HUPs"/>
    <property type="match status" value="1"/>
</dbReference>
<dbReference type="EMBL" id="JBBLYY010000072">
    <property type="protein sequence ID" value="MEK0172759.1"/>
    <property type="molecule type" value="Genomic_DNA"/>
</dbReference>